<feature type="transmembrane region" description="Helical" evidence="2">
    <location>
        <begin position="262"/>
        <end position="288"/>
    </location>
</feature>
<sequence>MTLTPLDSSEPPPSYEQAVRLFTISGSAVRPSPQNASKLPLYEELYGTVPHSTNETRATRSGPQTTRNPPHLLGLATIETPFQQVDSTNELVACHSSPASTNRFRCCLLSKCCQQSPISLPTSSQESNKSCGSILLMILAVAAALSVCVAMIYIGTSTQDILCRGSHFIQNAMKMSGVAGIPTLIMIFFLMACSKKGREKIVAKLKVFATFLLFTCAIFYWAGTIEAFRVWQSKPCNPFGASRECLALFTLYCDVTLAKFSFAAYTSLLVILSPVWLLILGVIVTMIIKKNQA</sequence>
<evidence type="ECO:0000313" key="3">
    <source>
        <dbReference type="EMBL" id="KAF6041644.1"/>
    </source>
</evidence>
<feature type="transmembrane region" description="Helical" evidence="2">
    <location>
        <begin position="175"/>
        <end position="193"/>
    </location>
</feature>
<gene>
    <name evidence="3" type="ORF">EB796_000027</name>
</gene>
<keyword evidence="2" id="KW-0472">Membrane</keyword>
<organism evidence="3 4">
    <name type="scientific">Bugula neritina</name>
    <name type="common">Brown bryozoan</name>
    <name type="synonym">Sertularia neritina</name>
    <dbReference type="NCBI Taxonomy" id="10212"/>
    <lineage>
        <taxon>Eukaryota</taxon>
        <taxon>Metazoa</taxon>
        <taxon>Spiralia</taxon>
        <taxon>Lophotrochozoa</taxon>
        <taxon>Bryozoa</taxon>
        <taxon>Gymnolaemata</taxon>
        <taxon>Cheilostomatida</taxon>
        <taxon>Flustrina</taxon>
        <taxon>Buguloidea</taxon>
        <taxon>Bugulidae</taxon>
        <taxon>Bugula</taxon>
    </lineage>
</organism>
<keyword evidence="2" id="KW-1133">Transmembrane helix</keyword>
<accession>A0A7J7KTY9</accession>
<evidence type="ECO:0000313" key="4">
    <source>
        <dbReference type="Proteomes" id="UP000593567"/>
    </source>
</evidence>
<feature type="transmembrane region" description="Helical" evidence="2">
    <location>
        <begin position="205"/>
        <end position="223"/>
    </location>
</feature>
<feature type="region of interest" description="Disordered" evidence="1">
    <location>
        <begin position="49"/>
        <end position="69"/>
    </location>
</feature>
<name>A0A7J7KTY9_BUGNE</name>
<dbReference type="AlphaFoldDB" id="A0A7J7KTY9"/>
<dbReference type="Proteomes" id="UP000593567">
    <property type="component" value="Unassembled WGS sequence"/>
</dbReference>
<protein>
    <submittedName>
        <fullName evidence="3">Uncharacterized protein</fullName>
    </submittedName>
</protein>
<comment type="caution">
    <text evidence="3">The sequence shown here is derived from an EMBL/GenBank/DDBJ whole genome shotgun (WGS) entry which is preliminary data.</text>
</comment>
<evidence type="ECO:0000256" key="1">
    <source>
        <dbReference type="SAM" id="MobiDB-lite"/>
    </source>
</evidence>
<evidence type="ECO:0000256" key="2">
    <source>
        <dbReference type="SAM" id="Phobius"/>
    </source>
</evidence>
<dbReference type="EMBL" id="VXIV02000006">
    <property type="protein sequence ID" value="KAF6041644.1"/>
    <property type="molecule type" value="Genomic_DNA"/>
</dbReference>
<feature type="compositionally biased region" description="Polar residues" evidence="1">
    <location>
        <begin position="50"/>
        <end position="68"/>
    </location>
</feature>
<keyword evidence="4" id="KW-1185">Reference proteome</keyword>
<feature type="transmembrane region" description="Helical" evidence="2">
    <location>
        <begin position="134"/>
        <end position="155"/>
    </location>
</feature>
<reference evidence="3" key="1">
    <citation type="submission" date="2020-06" db="EMBL/GenBank/DDBJ databases">
        <title>Draft genome of Bugula neritina, a colonial animal packing powerful symbionts and potential medicines.</title>
        <authorList>
            <person name="Rayko M."/>
        </authorList>
    </citation>
    <scope>NUCLEOTIDE SEQUENCE [LARGE SCALE GENOMIC DNA]</scope>
    <source>
        <strain evidence="3">Kwan_BN1</strain>
    </source>
</reference>
<proteinExistence type="predicted"/>
<keyword evidence="2" id="KW-0812">Transmembrane</keyword>